<dbReference type="Proteomes" id="UP000006038">
    <property type="component" value="Chromosome 10"/>
</dbReference>
<evidence type="ECO:0000313" key="2">
    <source>
        <dbReference type="EnsemblPlants" id="OB10G17370.1"/>
    </source>
</evidence>
<dbReference type="Gramene" id="OB10G17370.1">
    <property type="protein sequence ID" value="OB10G17370.1"/>
    <property type="gene ID" value="OB10G17370"/>
</dbReference>
<dbReference type="EnsemblPlants" id="OB10G17370.1">
    <property type="protein sequence ID" value="OB10G17370.1"/>
    <property type="gene ID" value="OB10G17370"/>
</dbReference>
<evidence type="ECO:0000256" key="1">
    <source>
        <dbReference type="SAM" id="MobiDB-lite"/>
    </source>
</evidence>
<keyword evidence="3" id="KW-1185">Reference proteome</keyword>
<evidence type="ECO:0000313" key="3">
    <source>
        <dbReference type="Proteomes" id="UP000006038"/>
    </source>
</evidence>
<dbReference type="HOGENOM" id="CLU_2213980_0_0_1"/>
<reference evidence="2" key="1">
    <citation type="journal article" date="2013" name="Nat. Commun.">
        <title>Whole-genome sequencing of Oryza brachyantha reveals mechanisms underlying Oryza genome evolution.</title>
        <authorList>
            <person name="Chen J."/>
            <person name="Huang Q."/>
            <person name="Gao D."/>
            <person name="Wang J."/>
            <person name="Lang Y."/>
            <person name="Liu T."/>
            <person name="Li B."/>
            <person name="Bai Z."/>
            <person name="Luis Goicoechea J."/>
            <person name="Liang C."/>
            <person name="Chen C."/>
            <person name="Zhang W."/>
            <person name="Sun S."/>
            <person name="Liao Y."/>
            <person name="Zhang X."/>
            <person name="Yang L."/>
            <person name="Song C."/>
            <person name="Wang M."/>
            <person name="Shi J."/>
            <person name="Liu G."/>
            <person name="Liu J."/>
            <person name="Zhou H."/>
            <person name="Zhou W."/>
            <person name="Yu Q."/>
            <person name="An N."/>
            <person name="Chen Y."/>
            <person name="Cai Q."/>
            <person name="Wang B."/>
            <person name="Liu B."/>
            <person name="Min J."/>
            <person name="Huang Y."/>
            <person name="Wu H."/>
            <person name="Li Z."/>
            <person name="Zhang Y."/>
            <person name="Yin Y."/>
            <person name="Song W."/>
            <person name="Jiang J."/>
            <person name="Jackson S.A."/>
            <person name="Wing R.A."/>
            <person name="Wang J."/>
            <person name="Chen M."/>
        </authorList>
    </citation>
    <scope>NUCLEOTIDE SEQUENCE [LARGE SCALE GENOMIC DNA]</scope>
    <source>
        <strain evidence="2">cv. IRGC 101232</strain>
    </source>
</reference>
<proteinExistence type="predicted"/>
<reference evidence="2" key="2">
    <citation type="submission" date="2013-04" db="UniProtKB">
        <authorList>
            <consortium name="EnsemblPlants"/>
        </authorList>
    </citation>
    <scope>IDENTIFICATION</scope>
</reference>
<organism evidence="2">
    <name type="scientific">Oryza brachyantha</name>
    <name type="common">malo sina</name>
    <dbReference type="NCBI Taxonomy" id="4533"/>
    <lineage>
        <taxon>Eukaryota</taxon>
        <taxon>Viridiplantae</taxon>
        <taxon>Streptophyta</taxon>
        <taxon>Embryophyta</taxon>
        <taxon>Tracheophyta</taxon>
        <taxon>Spermatophyta</taxon>
        <taxon>Magnoliopsida</taxon>
        <taxon>Liliopsida</taxon>
        <taxon>Poales</taxon>
        <taxon>Poaceae</taxon>
        <taxon>BOP clade</taxon>
        <taxon>Oryzoideae</taxon>
        <taxon>Oryzeae</taxon>
        <taxon>Oryzinae</taxon>
        <taxon>Oryza</taxon>
    </lineage>
</organism>
<name>J3N2I9_ORYBR</name>
<feature type="region of interest" description="Disordered" evidence="1">
    <location>
        <begin position="1"/>
        <end position="24"/>
    </location>
</feature>
<sequence length="107" mass="11008">MAAASSPPRTQILKLHTPPSSSSSCSCSGAAAAGIERQGEFVAEMGECRGGGGGLGDGLIKLFGKTIPVAPEPKVSVWQLLLLLRVCLIGSDLIELWLGCLNSVCLL</sequence>
<protein>
    <submittedName>
        <fullName evidence="2">Uncharacterized protein</fullName>
    </submittedName>
</protein>
<accession>J3N2I9</accession>
<dbReference type="AlphaFoldDB" id="J3N2I9"/>